<dbReference type="RefSeq" id="WP_119436610.1">
    <property type="nucleotide sequence ID" value="NZ_QWGR01000002.1"/>
</dbReference>
<keyword evidence="1" id="KW-0732">Signal</keyword>
<name>A0A399T568_9BACT</name>
<evidence type="ECO:0000313" key="3">
    <source>
        <dbReference type="Proteomes" id="UP000265926"/>
    </source>
</evidence>
<dbReference type="Proteomes" id="UP000265926">
    <property type="component" value="Unassembled WGS sequence"/>
</dbReference>
<dbReference type="EMBL" id="QWGR01000002">
    <property type="protein sequence ID" value="RIJ49922.1"/>
    <property type="molecule type" value="Genomic_DNA"/>
</dbReference>
<evidence type="ECO:0000256" key="1">
    <source>
        <dbReference type="SAM" id="SignalP"/>
    </source>
</evidence>
<comment type="caution">
    <text evidence="2">The sequence shown here is derived from an EMBL/GenBank/DDBJ whole genome shotgun (WGS) entry which is preliminary data.</text>
</comment>
<accession>A0A399T568</accession>
<protein>
    <recommendedName>
        <fullName evidence="4">Type 1 periplasmic binding fold superfamily protein</fullName>
    </recommendedName>
</protein>
<organism evidence="2 3">
    <name type="scientific">Maribellus luteus</name>
    <dbReference type="NCBI Taxonomy" id="2305463"/>
    <lineage>
        <taxon>Bacteria</taxon>
        <taxon>Pseudomonadati</taxon>
        <taxon>Bacteroidota</taxon>
        <taxon>Bacteroidia</taxon>
        <taxon>Marinilabiliales</taxon>
        <taxon>Prolixibacteraceae</taxon>
        <taxon>Maribellus</taxon>
    </lineage>
</organism>
<keyword evidence="3" id="KW-1185">Reference proteome</keyword>
<reference evidence="2 3" key="1">
    <citation type="submission" date="2018-08" db="EMBL/GenBank/DDBJ databases">
        <title>Pallidiluteibacterium maritimus gen. nov., sp. nov., isolated from coastal sediment.</title>
        <authorList>
            <person name="Zhou L.Y."/>
        </authorList>
    </citation>
    <scope>NUCLEOTIDE SEQUENCE [LARGE SCALE GENOMIC DNA]</scope>
    <source>
        <strain evidence="2 3">XSD2</strain>
    </source>
</reference>
<proteinExistence type="predicted"/>
<dbReference type="OrthoDB" id="1120212at2"/>
<dbReference type="AlphaFoldDB" id="A0A399T568"/>
<feature type="chain" id="PRO_5017262576" description="Type 1 periplasmic binding fold superfamily protein" evidence="1">
    <location>
        <begin position="21"/>
        <end position="193"/>
    </location>
</feature>
<gene>
    <name evidence="2" type="ORF">D1614_04045</name>
</gene>
<evidence type="ECO:0008006" key="4">
    <source>
        <dbReference type="Google" id="ProtNLM"/>
    </source>
</evidence>
<feature type="signal peptide" evidence="1">
    <location>
        <begin position="1"/>
        <end position="20"/>
    </location>
</feature>
<sequence>MKKLSLVSVLIFFLAVVASAQSETVSHDLRVKFPTYAFVGLSGEGSIELSPKAPDVAGEGLDFNSPSASNSTKYLQYSSLPGKGGKNNRISVSMTAANSMALPKGVTILLKVEDYSGKGKGTLGTPSTGAEGIVLEKNGKAIVTGIKNCYTGTGSEEGHLLTYSLKMEDETASYEDLSTGDYDFTITYTIEAE</sequence>
<evidence type="ECO:0000313" key="2">
    <source>
        <dbReference type="EMBL" id="RIJ49922.1"/>
    </source>
</evidence>